<accession>A0A2R4XPI2</accession>
<evidence type="ECO:0000313" key="4">
    <source>
        <dbReference type="Proteomes" id="UP000244571"/>
    </source>
</evidence>
<dbReference type="OrthoDB" id="9786188at2"/>
<dbReference type="InterPro" id="IPR013830">
    <property type="entry name" value="SGNH_hydro"/>
</dbReference>
<name>A0A2R4XPI2_9BURK</name>
<dbReference type="Gene3D" id="3.40.50.1110">
    <property type="entry name" value="SGNH hydrolase"/>
    <property type="match status" value="1"/>
</dbReference>
<dbReference type="KEGG" id="boz:DBV39_05725"/>
<dbReference type="GO" id="GO:0004622">
    <property type="term" value="F:phosphatidylcholine lysophospholipase activity"/>
    <property type="evidence" value="ECO:0007669"/>
    <property type="project" value="TreeGrafter"/>
</dbReference>
<feature type="region of interest" description="Disordered" evidence="1">
    <location>
        <begin position="1"/>
        <end position="26"/>
    </location>
</feature>
<dbReference type="AlphaFoldDB" id="A0A2R4XPI2"/>
<sequence>MLGAHVSVAQTRSEADTAPTHNFTQTDDVKNTINRILIVGDSLSSEYGIRRQTGWVELLRERLADHKPSPATVINASISGDTTSGGVSRLPALLEDHKPDLVLIELGGNDALRGLSMSMTRDNLTRMVEMAQQSGARVVLAGMQIPPNYGPVYSEAFRAVFTEVAQKTGAGLIPFLLSGLETRRDLFIEDGIHPSEEAQPIILDNVWEVIGPIIKS</sequence>
<dbReference type="InterPro" id="IPR051532">
    <property type="entry name" value="Ester_Hydrolysis_Enzymes"/>
</dbReference>
<dbReference type="Pfam" id="PF13472">
    <property type="entry name" value="Lipase_GDSL_2"/>
    <property type="match status" value="1"/>
</dbReference>
<gene>
    <name evidence="3" type="ORF">DBV39_05725</name>
</gene>
<proteinExistence type="predicted"/>
<evidence type="ECO:0000313" key="3">
    <source>
        <dbReference type="EMBL" id="AWB35668.1"/>
    </source>
</evidence>
<dbReference type="PANTHER" id="PTHR30383">
    <property type="entry name" value="THIOESTERASE 1/PROTEASE 1/LYSOPHOSPHOLIPASE L1"/>
    <property type="match status" value="1"/>
</dbReference>
<evidence type="ECO:0000259" key="2">
    <source>
        <dbReference type="Pfam" id="PF13472"/>
    </source>
</evidence>
<protein>
    <submittedName>
        <fullName evidence="3">Arylesterase</fullName>
    </submittedName>
</protein>
<evidence type="ECO:0000256" key="1">
    <source>
        <dbReference type="SAM" id="MobiDB-lite"/>
    </source>
</evidence>
<reference evidence="3 4" key="1">
    <citation type="submission" date="2018-04" db="EMBL/GenBank/DDBJ databases">
        <title>Bordetella sp. HZ20 isolated from seawater.</title>
        <authorList>
            <person name="Sun C."/>
        </authorList>
    </citation>
    <scope>NUCLEOTIDE SEQUENCE [LARGE SCALE GENOMIC DNA]</scope>
    <source>
        <strain evidence="3 4">HZ20</strain>
    </source>
</reference>
<organism evidence="3 4">
    <name type="scientific">Orrella marina</name>
    <dbReference type="NCBI Taxonomy" id="2163011"/>
    <lineage>
        <taxon>Bacteria</taxon>
        <taxon>Pseudomonadati</taxon>
        <taxon>Pseudomonadota</taxon>
        <taxon>Betaproteobacteria</taxon>
        <taxon>Burkholderiales</taxon>
        <taxon>Alcaligenaceae</taxon>
        <taxon>Orrella</taxon>
    </lineage>
</organism>
<dbReference type="EMBL" id="CP028901">
    <property type="protein sequence ID" value="AWB35668.1"/>
    <property type="molecule type" value="Genomic_DNA"/>
</dbReference>
<dbReference type="InterPro" id="IPR036514">
    <property type="entry name" value="SGNH_hydro_sf"/>
</dbReference>
<dbReference type="SUPFAM" id="SSF52266">
    <property type="entry name" value="SGNH hydrolase"/>
    <property type="match status" value="1"/>
</dbReference>
<dbReference type="Proteomes" id="UP000244571">
    <property type="component" value="Chromosome"/>
</dbReference>
<dbReference type="CDD" id="cd01822">
    <property type="entry name" value="Lysophospholipase_L1_like"/>
    <property type="match status" value="1"/>
</dbReference>
<feature type="domain" description="SGNH hydrolase-type esterase" evidence="2">
    <location>
        <begin position="39"/>
        <end position="198"/>
    </location>
</feature>
<dbReference type="PANTHER" id="PTHR30383:SF24">
    <property type="entry name" value="THIOESTERASE 1_PROTEASE 1_LYSOPHOSPHOLIPASE L1"/>
    <property type="match status" value="1"/>
</dbReference>
<keyword evidence="4" id="KW-1185">Reference proteome</keyword>